<feature type="region of interest" description="Disordered" evidence="1">
    <location>
        <begin position="48"/>
        <end position="95"/>
    </location>
</feature>
<feature type="chain" id="PRO_5002349953" evidence="2">
    <location>
        <begin position="22"/>
        <end position="122"/>
    </location>
</feature>
<dbReference type="AlphaFoldDB" id="A0A0D9X4S3"/>
<dbReference type="HOGENOM" id="CLU_2227310_0_0_1"/>
<evidence type="ECO:0000256" key="1">
    <source>
        <dbReference type="SAM" id="MobiDB-lite"/>
    </source>
</evidence>
<name>A0A0D9X4S3_9ORYZ</name>
<reference evidence="3 4" key="1">
    <citation type="submission" date="2012-08" db="EMBL/GenBank/DDBJ databases">
        <title>Oryza genome evolution.</title>
        <authorList>
            <person name="Wing R.A."/>
        </authorList>
    </citation>
    <scope>NUCLEOTIDE SEQUENCE</scope>
</reference>
<reference evidence="4" key="2">
    <citation type="submission" date="2013-12" db="EMBL/GenBank/DDBJ databases">
        <authorList>
            <person name="Yu Y."/>
            <person name="Lee S."/>
            <person name="de Baynast K."/>
            <person name="Wissotski M."/>
            <person name="Liu L."/>
            <person name="Talag J."/>
            <person name="Goicoechea J."/>
            <person name="Angelova A."/>
            <person name="Jetty R."/>
            <person name="Kudrna D."/>
            <person name="Golser W."/>
            <person name="Rivera L."/>
            <person name="Zhang J."/>
            <person name="Wing R."/>
        </authorList>
    </citation>
    <scope>NUCLEOTIDE SEQUENCE</scope>
</reference>
<organism evidence="3 4">
    <name type="scientific">Leersia perrieri</name>
    <dbReference type="NCBI Taxonomy" id="77586"/>
    <lineage>
        <taxon>Eukaryota</taxon>
        <taxon>Viridiplantae</taxon>
        <taxon>Streptophyta</taxon>
        <taxon>Embryophyta</taxon>
        <taxon>Tracheophyta</taxon>
        <taxon>Spermatophyta</taxon>
        <taxon>Magnoliopsida</taxon>
        <taxon>Liliopsida</taxon>
        <taxon>Poales</taxon>
        <taxon>Poaceae</taxon>
        <taxon>BOP clade</taxon>
        <taxon>Oryzoideae</taxon>
        <taxon>Oryzeae</taxon>
        <taxon>Oryzinae</taxon>
        <taxon>Leersia</taxon>
    </lineage>
</organism>
<dbReference type="Gramene" id="LPERR08G03970.1">
    <property type="protein sequence ID" value="LPERR08G03970.1"/>
    <property type="gene ID" value="LPERR08G03970"/>
</dbReference>
<accession>A0A0D9X4S3</accession>
<proteinExistence type="predicted"/>
<feature type="compositionally biased region" description="Basic and acidic residues" evidence="1">
    <location>
        <begin position="50"/>
        <end position="66"/>
    </location>
</feature>
<dbReference type="EnsemblPlants" id="LPERR08G03970.1">
    <property type="protein sequence ID" value="LPERR08G03970.1"/>
    <property type="gene ID" value="LPERR08G03970"/>
</dbReference>
<evidence type="ECO:0000256" key="2">
    <source>
        <dbReference type="SAM" id="SignalP"/>
    </source>
</evidence>
<feature type="signal peptide" evidence="2">
    <location>
        <begin position="1"/>
        <end position="21"/>
    </location>
</feature>
<evidence type="ECO:0000313" key="4">
    <source>
        <dbReference type="Proteomes" id="UP000032180"/>
    </source>
</evidence>
<keyword evidence="4" id="KW-1185">Reference proteome</keyword>
<evidence type="ECO:0000313" key="3">
    <source>
        <dbReference type="EnsemblPlants" id="LPERR08G03970.1"/>
    </source>
</evidence>
<dbReference type="eggNOG" id="ENOG502R6VM">
    <property type="taxonomic scope" value="Eukaryota"/>
</dbReference>
<dbReference type="Proteomes" id="UP000032180">
    <property type="component" value="Chromosome 8"/>
</dbReference>
<keyword evidence="2" id="KW-0732">Signal</keyword>
<sequence length="122" mass="13740">MRSYMALASLILLIMATTAHGLRLDMGLHAALKNEEVLNSKWQASASRPIDMHRTSNDWRGSDRTRPPKMNGPHDVAPRFSEDYSGPGGHSPNHHRTTPCVVLSFSLNSEQQFLWNRISVLF</sequence>
<reference evidence="3" key="3">
    <citation type="submission" date="2015-04" db="UniProtKB">
        <authorList>
            <consortium name="EnsemblPlants"/>
        </authorList>
    </citation>
    <scope>IDENTIFICATION</scope>
</reference>
<protein>
    <submittedName>
        <fullName evidence="3">Uncharacterized protein</fullName>
    </submittedName>
</protein>